<dbReference type="Gene3D" id="3.90.470.10">
    <property type="entry name" value="Ribosomal protein L22/L17"/>
    <property type="match status" value="1"/>
</dbReference>
<dbReference type="GO" id="GO:0003735">
    <property type="term" value="F:structural constituent of ribosome"/>
    <property type="evidence" value="ECO:0007669"/>
    <property type="project" value="InterPro"/>
</dbReference>
<gene>
    <name evidence="7" type="ORF">D623_10017133</name>
</gene>
<evidence type="ECO:0000256" key="5">
    <source>
        <dbReference type="ARBA" id="ARBA00035325"/>
    </source>
</evidence>
<keyword evidence="3 6" id="KW-0687">Ribonucleoprotein</keyword>
<dbReference type="AlphaFoldDB" id="S7PPC7"/>
<evidence type="ECO:0000256" key="1">
    <source>
        <dbReference type="ARBA" id="ARBA00009451"/>
    </source>
</evidence>
<reference evidence="7 8" key="1">
    <citation type="journal article" date="2013" name="Nat. Commun.">
        <title>Genome analysis reveals insights into physiology and longevity of the Brandt's bat Myotis brandtii.</title>
        <authorList>
            <person name="Seim I."/>
            <person name="Fang X."/>
            <person name="Xiong Z."/>
            <person name="Lobanov A.V."/>
            <person name="Huang Z."/>
            <person name="Ma S."/>
            <person name="Feng Y."/>
            <person name="Turanov A.A."/>
            <person name="Zhu Y."/>
            <person name="Lenz T.L."/>
            <person name="Gerashchenko M.V."/>
            <person name="Fan D."/>
            <person name="Hee Yim S."/>
            <person name="Yao X."/>
            <person name="Jordan D."/>
            <person name="Xiong Y."/>
            <person name="Ma Y."/>
            <person name="Lyapunov A.N."/>
            <person name="Chen G."/>
            <person name="Kulakova O.I."/>
            <person name="Sun Y."/>
            <person name="Lee S.G."/>
            <person name="Bronson R.T."/>
            <person name="Moskalev A.A."/>
            <person name="Sunyaev S.R."/>
            <person name="Zhang G."/>
            <person name="Krogh A."/>
            <person name="Wang J."/>
            <person name="Gladyshev V.N."/>
        </authorList>
    </citation>
    <scope>NUCLEOTIDE SEQUENCE [LARGE SCALE GENOMIC DNA]</scope>
</reference>
<dbReference type="PANTHER" id="PTHR11593">
    <property type="entry name" value="60S RIBOSOMAL PROTEIN L17"/>
    <property type="match status" value="1"/>
</dbReference>
<protein>
    <recommendedName>
        <fullName evidence="4">Large ribosomal subunit protein uL22</fullName>
    </recommendedName>
    <alternativeName>
        <fullName evidence="5">60S ribosomal protein L17</fullName>
    </alternativeName>
</protein>
<evidence type="ECO:0000256" key="2">
    <source>
        <dbReference type="ARBA" id="ARBA00022980"/>
    </source>
</evidence>
<dbReference type="PANTHER" id="PTHR11593:SF10">
    <property type="entry name" value="60S RIBOSOMAL PROTEIN L17"/>
    <property type="match status" value="1"/>
</dbReference>
<dbReference type="GO" id="GO:0022625">
    <property type="term" value="C:cytosolic large ribosomal subunit"/>
    <property type="evidence" value="ECO:0007669"/>
    <property type="project" value="TreeGrafter"/>
</dbReference>
<proteinExistence type="inferred from homology"/>
<dbReference type="InterPro" id="IPR036394">
    <property type="entry name" value="Ribosomal_uL22_sf"/>
</dbReference>
<name>S7PPC7_MYOBR</name>
<dbReference type="GO" id="GO:0002181">
    <property type="term" value="P:cytoplasmic translation"/>
    <property type="evidence" value="ECO:0007669"/>
    <property type="project" value="TreeGrafter"/>
</dbReference>
<dbReference type="NCBIfam" id="TIGR01038">
    <property type="entry name" value="uL22_arch_euk"/>
    <property type="match status" value="1"/>
</dbReference>
<dbReference type="Proteomes" id="UP000052978">
    <property type="component" value="Unassembled WGS sequence"/>
</dbReference>
<organism evidence="7 8">
    <name type="scientific">Myotis brandtii</name>
    <name type="common">Brandt's bat</name>
    <dbReference type="NCBI Taxonomy" id="109478"/>
    <lineage>
        <taxon>Eukaryota</taxon>
        <taxon>Metazoa</taxon>
        <taxon>Chordata</taxon>
        <taxon>Craniata</taxon>
        <taxon>Vertebrata</taxon>
        <taxon>Euteleostomi</taxon>
        <taxon>Mammalia</taxon>
        <taxon>Eutheria</taxon>
        <taxon>Laurasiatheria</taxon>
        <taxon>Chiroptera</taxon>
        <taxon>Yangochiroptera</taxon>
        <taxon>Vespertilionidae</taxon>
        <taxon>Myotis</taxon>
    </lineage>
</organism>
<dbReference type="SUPFAM" id="SSF54843">
    <property type="entry name" value="Ribosomal protein L22"/>
    <property type="match status" value="1"/>
</dbReference>
<evidence type="ECO:0000256" key="3">
    <source>
        <dbReference type="ARBA" id="ARBA00023274"/>
    </source>
</evidence>
<evidence type="ECO:0000313" key="8">
    <source>
        <dbReference type="Proteomes" id="UP000052978"/>
    </source>
</evidence>
<dbReference type="EMBL" id="KE162966">
    <property type="protein sequence ID" value="EPQ10242.1"/>
    <property type="molecule type" value="Genomic_DNA"/>
</dbReference>
<evidence type="ECO:0000313" key="7">
    <source>
        <dbReference type="EMBL" id="EPQ10242.1"/>
    </source>
</evidence>
<sequence length="79" mass="8943">MCAIRRYNDGAGRCAQAKQWGWTGGRWPKRSPEFLLHVLKNAESNAERKGSDVDYLVIEHIQVNKAAKMRAERTELTAG</sequence>
<evidence type="ECO:0000256" key="4">
    <source>
        <dbReference type="ARBA" id="ARBA00035207"/>
    </source>
</evidence>
<dbReference type="Pfam" id="PF00237">
    <property type="entry name" value="Ribosomal_L22"/>
    <property type="match status" value="1"/>
</dbReference>
<dbReference type="InterPro" id="IPR001063">
    <property type="entry name" value="Ribosomal_uL22"/>
</dbReference>
<dbReference type="InterPro" id="IPR005721">
    <property type="entry name" value="Ribosomal_uL22_euk/arc"/>
</dbReference>
<keyword evidence="8" id="KW-1185">Reference proteome</keyword>
<accession>S7PPC7</accession>
<keyword evidence="2 6" id="KW-0689">Ribosomal protein</keyword>
<comment type="similarity">
    <text evidence="1 6">Belongs to the universal ribosomal protein uL22 family.</text>
</comment>
<evidence type="ECO:0000256" key="6">
    <source>
        <dbReference type="RuleBase" id="RU004005"/>
    </source>
</evidence>